<evidence type="ECO:0000313" key="2">
    <source>
        <dbReference type="Proteomes" id="UP001355207"/>
    </source>
</evidence>
<evidence type="ECO:0000313" key="1">
    <source>
        <dbReference type="EMBL" id="WWC90536.1"/>
    </source>
</evidence>
<dbReference type="EMBL" id="CP144104">
    <property type="protein sequence ID" value="WWC90536.1"/>
    <property type="molecule type" value="Genomic_DNA"/>
</dbReference>
<protein>
    <submittedName>
        <fullName evidence="1">Uncharacterized protein</fullName>
    </submittedName>
</protein>
<accession>A0AAX4JYH3</accession>
<dbReference type="AlphaFoldDB" id="A0AAX4JYH3"/>
<proteinExistence type="predicted"/>
<dbReference type="GeneID" id="91096142"/>
<organism evidence="1 2">
    <name type="scientific">Kwoniella dendrophila CBS 6074</name>
    <dbReference type="NCBI Taxonomy" id="1295534"/>
    <lineage>
        <taxon>Eukaryota</taxon>
        <taxon>Fungi</taxon>
        <taxon>Dikarya</taxon>
        <taxon>Basidiomycota</taxon>
        <taxon>Agaricomycotina</taxon>
        <taxon>Tremellomycetes</taxon>
        <taxon>Tremellales</taxon>
        <taxon>Cryptococcaceae</taxon>
        <taxon>Kwoniella</taxon>
    </lineage>
</organism>
<name>A0AAX4JYH3_9TREE</name>
<keyword evidence="2" id="KW-1185">Reference proteome</keyword>
<reference evidence="1 2" key="1">
    <citation type="submission" date="2024-01" db="EMBL/GenBank/DDBJ databases">
        <title>Comparative genomics of Cryptococcus and Kwoniella reveals pathogenesis evolution and contrasting modes of karyotype evolution via chromosome fusion or intercentromeric recombination.</title>
        <authorList>
            <person name="Coelho M.A."/>
            <person name="David-Palma M."/>
            <person name="Shea T."/>
            <person name="Bowers K."/>
            <person name="McGinley-Smith S."/>
            <person name="Mohammad A.W."/>
            <person name="Gnirke A."/>
            <person name="Yurkov A.M."/>
            <person name="Nowrousian M."/>
            <person name="Sun S."/>
            <person name="Cuomo C.A."/>
            <person name="Heitman J."/>
        </authorList>
    </citation>
    <scope>NUCLEOTIDE SEQUENCE [LARGE SCALE GENOMIC DNA]</scope>
    <source>
        <strain evidence="1 2">CBS 6074</strain>
    </source>
</reference>
<sequence>MTMTSGAVIERRDARMLKFDIKFESGTGYHQGGDWETFKPQLSAKTETLPLQWVEDQIGKDYAPVQFYFYTYQEAQNEIFHCLVTPLKLQKDDKTRNYKLSKHNDKFGYFSKFHSAIHKEARLDCWKIDNGGTVDKKVLSPSFSSDGLPLNS</sequence>
<gene>
    <name evidence="1" type="ORF">L201_005472</name>
</gene>
<dbReference type="RefSeq" id="XP_066077299.1">
    <property type="nucleotide sequence ID" value="XM_066221202.1"/>
</dbReference>
<dbReference type="Proteomes" id="UP001355207">
    <property type="component" value="Chromosome 7"/>
</dbReference>